<dbReference type="EMBL" id="BKCJ010472744">
    <property type="protein sequence ID" value="GFA70782.1"/>
    <property type="molecule type" value="Genomic_DNA"/>
</dbReference>
<organism evidence="1">
    <name type="scientific">Tanacetum cinerariifolium</name>
    <name type="common">Dalmatian daisy</name>
    <name type="synonym">Chrysanthemum cinerariifolium</name>
    <dbReference type="NCBI Taxonomy" id="118510"/>
    <lineage>
        <taxon>Eukaryota</taxon>
        <taxon>Viridiplantae</taxon>
        <taxon>Streptophyta</taxon>
        <taxon>Embryophyta</taxon>
        <taxon>Tracheophyta</taxon>
        <taxon>Spermatophyta</taxon>
        <taxon>Magnoliopsida</taxon>
        <taxon>eudicotyledons</taxon>
        <taxon>Gunneridae</taxon>
        <taxon>Pentapetalae</taxon>
        <taxon>asterids</taxon>
        <taxon>campanulids</taxon>
        <taxon>Asterales</taxon>
        <taxon>Asteraceae</taxon>
        <taxon>Asteroideae</taxon>
        <taxon>Anthemideae</taxon>
        <taxon>Anthemidinae</taxon>
        <taxon>Tanacetum</taxon>
    </lineage>
</organism>
<feature type="non-terminal residue" evidence="1">
    <location>
        <position position="137"/>
    </location>
</feature>
<dbReference type="AlphaFoldDB" id="A0A699K4D6"/>
<protein>
    <submittedName>
        <fullName evidence="1">RNA-directed DNA polymerase, eukaryota, reverse transcriptase zinc-binding domain protein</fullName>
    </submittedName>
</protein>
<keyword evidence="1" id="KW-0808">Transferase</keyword>
<proteinExistence type="predicted"/>
<reference evidence="1" key="1">
    <citation type="journal article" date="2019" name="Sci. Rep.">
        <title>Draft genome of Tanacetum cinerariifolium, the natural source of mosquito coil.</title>
        <authorList>
            <person name="Yamashiro T."/>
            <person name="Shiraishi A."/>
            <person name="Satake H."/>
            <person name="Nakayama K."/>
        </authorList>
    </citation>
    <scope>NUCLEOTIDE SEQUENCE</scope>
</reference>
<keyword evidence="1" id="KW-0548">Nucleotidyltransferase</keyword>
<gene>
    <name evidence="1" type="ORF">Tci_642754</name>
</gene>
<sequence length="137" mass="15952">MDTGSKSIGCGDNRDDEISDMMGDDVEVLDVMKNCKGTSVDENDVIGDKVEELLEQNLECIPTKIDENGIEVVVFEEIMIAEGCKRWDLTLCGFFRYRMSVNELRYNRKRMWSRYGFKDIVDYCNEVFFMKFHNEEG</sequence>
<comment type="caution">
    <text evidence="1">The sequence shown here is derived from an EMBL/GenBank/DDBJ whole genome shotgun (WGS) entry which is preliminary data.</text>
</comment>
<dbReference type="GO" id="GO:0003964">
    <property type="term" value="F:RNA-directed DNA polymerase activity"/>
    <property type="evidence" value="ECO:0007669"/>
    <property type="project" value="UniProtKB-KW"/>
</dbReference>
<keyword evidence="1" id="KW-0695">RNA-directed DNA polymerase</keyword>
<evidence type="ECO:0000313" key="1">
    <source>
        <dbReference type="EMBL" id="GFA70782.1"/>
    </source>
</evidence>
<accession>A0A699K4D6</accession>
<name>A0A699K4D6_TANCI</name>